<dbReference type="Gene3D" id="1.20.120.160">
    <property type="entry name" value="HPT domain"/>
    <property type="match status" value="1"/>
</dbReference>
<reference evidence="3 4" key="1">
    <citation type="submission" date="2019-02" db="EMBL/GenBank/DDBJ databases">
        <title>Hansschlegelia quercus sp. nov., a novel methylotrophic bacterium from buds of oak (Quercus robur L.).</title>
        <authorList>
            <person name="Agafonova N.V."/>
            <person name="Kaparullina E.N."/>
            <person name="Grouzdev D.S."/>
            <person name="Doronina N.V."/>
        </authorList>
    </citation>
    <scope>NUCLEOTIDE SEQUENCE [LARGE SCALE GENOMIC DNA]</scope>
    <source>
        <strain evidence="3 4">Dub</strain>
    </source>
</reference>
<protein>
    <recommendedName>
        <fullName evidence="2">HPt domain-containing protein</fullName>
    </recommendedName>
</protein>
<dbReference type="OrthoDB" id="7876199at2"/>
<dbReference type="Proteomes" id="UP000291613">
    <property type="component" value="Unassembled WGS sequence"/>
</dbReference>
<keyword evidence="4" id="KW-1185">Reference proteome</keyword>
<sequence>MTDRKEELAQRIAVVRQRFVDSLPSKAQEMAALAQRAVAADGEPARHALRLKLHNIAGSAPTIGLAMLGQRASELEAEVMAPPQGPLAPDRAAKLSAALGALPGSAA</sequence>
<evidence type="ECO:0000313" key="3">
    <source>
        <dbReference type="EMBL" id="TBN54399.1"/>
    </source>
</evidence>
<dbReference type="GO" id="GO:0000160">
    <property type="term" value="P:phosphorelay signal transduction system"/>
    <property type="evidence" value="ECO:0007669"/>
    <property type="project" value="UniProtKB-KW"/>
</dbReference>
<evidence type="ECO:0000259" key="2">
    <source>
        <dbReference type="Pfam" id="PF01627"/>
    </source>
</evidence>
<dbReference type="RefSeq" id="WP_131002084.1">
    <property type="nucleotide sequence ID" value="NZ_JBHSZR010000005.1"/>
</dbReference>
<evidence type="ECO:0000313" key="4">
    <source>
        <dbReference type="Proteomes" id="UP000291613"/>
    </source>
</evidence>
<accession>A0A4Q9GJC4</accession>
<evidence type="ECO:0000256" key="1">
    <source>
        <dbReference type="ARBA" id="ARBA00023012"/>
    </source>
</evidence>
<gene>
    <name evidence="3" type="ORF">EYR15_06075</name>
</gene>
<dbReference type="SUPFAM" id="SSF47226">
    <property type="entry name" value="Histidine-containing phosphotransfer domain, HPT domain"/>
    <property type="match status" value="1"/>
</dbReference>
<organism evidence="3 4">
    <name type="scientific">Hansschlegelia quercus</name>
    <dbReference type="NCBI Taxonomy" id="2528245"/>
    <lineage>
        <taxon>Bacteria</taxon>
        <taxon>Pseudomonadati</taxon>
        <taxon>Pseudomonadota</taxon>
        <taxon>Alphaproteobacteria</taxon>
        <taxon>Hyphomicrobiales</taxon>
        <taxon>Methylopilaceae</taxon>
        <taxon>Hansschlegelia</taxon>
    </lineage>
</organism>
<dbReference type="EMBL" id="SIUB01000002">
    <property type="protein sequence ID" value="TBN54399.1"/>
    <property type="molecule type" value="Genomic_DNA"/>
</dbReference>
<dbReference type="InterPro" id="IPR008207">
    <property type="entry name" value="Sig_transdc_His_kin_Hpt_dom"/>
</dbReference>
<dbReference type="GO" id="GO:0004672">
    <property type="term" value="F:protein kinase activity"/>
    <property type="evidence" value="ECO:0007669"/>
    <property type="project" value="UniProtKB-ARBA"/>
</dbReference>
<dbReference type="Pfam" id="PF01627">
    <property type="entry name" value="Hpt"/>
    <property type="match status" value="1"/>
</dbReference>
<proteinExistence type="predicted"/>
<feature type="domain" description="HPt" evidence="2">
    <location>
        <begin position="15"/>
        <end position="102"/>
    </location>
</feature>
<dbReference type="InterPro" id="IPR036641">
    <property type="entry name" value="HPT_dom_sf"/>
</dbReference>
<comment type="caution">
    <text evidence="3">The sequence shown here is derived from an EMBL/GenBank/DDBJ whole genome shotgun (WGS) entry which is preliminary data.</text>
</comment>
<name>A0A4Q9GJC4_9HYPH</name>
<keyword evidence="1" id="KW-0902">Two-component regulatory system</keyword>
<dbReference type="AlphaFoldDB" id="A0A4Q9GJC4"/>